<feature type="repeat" description="ANK" evidence="1">
    <location>
        <begin position="43"/>
        <end position="64"/>
    </location>
</feature>
<dbReference type="SUPFAM" id="SSF48403">
    <property type="entry name" value="Ankyrin repeat"/>
    <property type="match status" value="1"/>
</dbReference>
<evidence type="ECO:0000256" key="1">
    <source>
        <dbReference type="PROSITE-ProRule" id="PRU00023"/>
    </source>
</evidence>
<evidence type="ECO:0000313" key="3">
    <source>
        <dbReference type="Proteomes" id="UP000629468"/>
    </source>
</evidence>
<accession>A0A8H7F8M9</accession>
<feature type="repeat" description="ANK" evidence="1">
    <location>
        <begin position="78"/>
        <end position="100"/>
    </location>
</feature>
<dbReference type="SMART" id="SM00248">
    <property type="entry name" value="ANK"/>
    <property type="match status" value="2"/>
</dbReference>
<dbReference type="AlphaFoldDB" id="A0A8H7F8M9"/>
<proteinExistence type="predicted"/>
<dbReference type="PANTHER" id="PTHR24121">
    <property type="entry name" value="NO MECHANORECEPTOR POTENTIAL C, ISOFORM D-RELATED"/>
    <property type="match status" value="1"/>
</dbReference>
<dbReference type="Proteomes" id="UP000629468">
    <property type="component" value="Unassembled WGS sequence"/>
</dbReference>
<reference evidence="2 3" key="1">
    <citation type="journal article" name="Sci. Rep.">
        <title>Telomere-to-telomere assembled and centromere annotated genomes of the two main subspecies of the button mushroom Agaricus bisporus reveal especially polymorphic chromosome ends.</title>
        <authorList>
            <person name="Sonnenberg A.S.M."/>
            <person name="Sedaghat-Telgerd N."/>
            <person name="Lavrijssen B."/>
            <person name="Ohm R.A."/>
            <person name="Hendrickx P.M."/>
            <person name="Scholtmeijer K."/>
            <person name="Baars J.J.P."/>
            <person name="van Peer A."/>
        </authorList>
    </citation>
    <scope>NUCLEOTIDE SEQUENCE [LARGE SCALE GENOMIC DNA]</scope>
    <source>
        <strain evidence="2 3">H119_p4</strain>
    </source>
</reference>
<dbReference type="PANTHER" id="PTHR24121:SF23">
    <property type="entry name" value="NO MECHANORECEPTOR POTENTIAL C, ISOFORM H"/>
    <property type="match status" value="1"/>
</dbReference>
<dbReference type="Pfam" id="PF12796">
    <property type="entry name" value="Ank_2"/>
    <property type="match status" value="1"/>
</dbReference>
<keyword evidence="1" id="KW-0040">ANK repeat</keyword>
<dbReference type="InterPro" id="IPR002110">
    <property type="entry name" value="Ankyrin_rpt"/>
</dbReference>
<protein>
    <recommendedName>
        <fullName evidence="4">Ankyrin</fullName>
    </recommendedName>
</protein>
<comment type="caution">
    <text evidence="2">The sequence shown here is derived from an EMBL/GenBank/DDBJ whole genome shotgun (WGS) entry which is preliminary data.</text>
</comment>
<evidence type="ECO:0000313" key="2">
    <source>
        <dbReference type="EMBL" id="KAF7782757.1"/>
    </source>
</evidence>
<dbReference type="InterPro" id="IPR036770">
    <property type="entry name" value="Ankyrin_rpt-contain_sf"/>
</dbReference>
<gene>
    <name evidence="2" type="ORF">Agabi119p4_2133</name>
</gene>
<dbReference type="PROSITE" id="PS50088">
    <property type="entry name" value="ANK_REPEAT"/>
    <property type="match status" value="2"/>
</dbReference>
<sequence length="215" mass="23549">MASPTEDDKDELLLACRYGDLEDVQHFVDQFGPGRVAEVVDSNGNTVIHMAAGNGHQDVLDYILPIVPPSLLSAQNHSGSTPLHWAALNAHLSVVKQIVQLPDGPGSDLIDIKNKAGRSPLAEAEMVGWDEGAQWLVETMRLDPGPREADKDDHMGDDEAIVTKDIQVEIEDADGQIAGMTIKYNSSVDHMAYSRRLHTFTWESLPPSQIIHLGR</sequence>
<name>A0A8H7F8M9_AGABI</name>
<dbReference type="Gene3D" id="1.25.40.20">
    <property type="entry name" value="Ankyrin repeat-containing domain"/>
    <property type="match status" value="1"/>
</dbReference>
<dbReference type="PROSITE" id="PS50297">
    <property type="entry name" value="ANK_REP_REGION"/>
    <property type="match status" value="2"/>
</dbReference>
<organism evidence="2 3">
    <name type="scientific">Agaricus bisporus var. burnettii</name>
    <dbReference type="NCBI Taxonomy" id="192524"/>
    <lineage>
        <taxon>Eukaryota</taxon>
        <taxon>Fungi</taxon>
        <taxon>Dikarya</taxon>
        <taxon>Basidiomycota</taxon>
        <taxon>Agaricomycotina</taxon>
        <taxon>Agaricomycetes</taxon>
        <taxon>Agaricomycetidae</taxon>
        <taxon>Agaricales</taxon>
        <taxon>Agaricineae</taxon>
        <taxon>Agaricaceae</taxon>
        <taxon>Agaricus</taxon>
    </lineage>
</organism>
<dbReference type="EMBL" id="JABXXO010000003">
    <property type="protein sequence ID" value="KAF7782757.1"/>
    <property type="molecule type" value="Genomic_DNA"/>
</dbReference>
<evidence type="ECO:0008006" key="4">
    <source>
        <dbReference type="Google" id="ProtNLM"/>
    </source>
</evidence>